<dbReference type="PANTHER" id="PTHR33376:SF4">
    <property type="entry name" value="SIALIC ACID-BINDING PERIPLASMIC PROTEIN SIAP"/>
    <property type="match status" value="1"/>
</dbReference>
<dbReference type="OrthoDB" id="8204956at2"/>
<comment type="caution">
    <text evidence="6">The sequence shown here is derived from an EMBL/GenBank/DDBJ whole genome shotgun (WGS) entry which is preliminary data.</text>
</comment>
<dbReference type="GO" id="GO:0030288">
    <property type="term" value="C:outer membrane-bounded periplasmic space"/>
    <property type="evidence" value="ECO:0007669"/>
    <property type="project" value="InterPro"/>
</dbReference>
<dbReference type="CDD" id="cd13603">
    <property type="entry name" value="PBP2_TRAP_Siap_TeaA_like"/>
    <property type="match status" value="1"/>
</dbReference>
<dbReference type="Gene3D" id="3.40.190.170">
    <property type="entry name" value="Bacterial extracellular solute-binding protein, family 7"/>
    <property type="match status" value="1"/>
</dbReference>
<dbReference type="InterPro" id="IPR018389">
    <property type="entry name" value="DctP_fam"/>
</dbReference>
<proteinExistence type="inferred from homology"/>
<keyword evidence="4 5" id="KW-0732">Signal</keyword>
<dbReference type="EMBL" id="FTNE01000003">
    <property type="protein sequence ID" value="SIQ28873.1"/>
    <property type="molecule type" value="Genomic_DNA"/>
</dbReference>
<keyword evidence="3" id="KW-0813">Transport</keyword>
<evidence type="ECO:0000313" key="6">
    <source>
        <dbReference type="EMBL" id="SIQ28873.1"/>
    </source>
</evidence>
<dbReference type="GO" id="GO:0055085">
    <property type="term" value="P:transmembrane transport"/>
    <property type="evidence" value="ECO:0007669"/>
    <property type="project" value="InterPro"/>
</dbReference>
<comment type="similarity">
    <text evidence="2">Belongs to the bacterial solute-binding protein 7 family.</text>
</comment>
<organism evidence="6 7">
    <name type="scientific">Acidiphilium rubrum</name>
    <dbReference type="NCBI Taxonomy" id="526"/>
    <lineage>
        <taxon>Bacteria</taxon>
        <taxon>Pseudomonadati</taxon>
        <taxon>Pseudomonadota</taxon>
        <taxon>Alphaproteobacteria</taxon>
        <taxon>Acetobacterales</taxon>
        <taxon>Acidocellaceae</taxon>
        <taxon>Acidiphilium</taxon>
    </lineage>
</organism>
<dbReference type="RefSeq" id="WP_029310815.1">
    <property type="nucleotide sequence ID" value="NZ_FTNE01000003.1"/>
</dbReference>
<sequence length="339" mass="36884">MTTGISRKQFLLGAGAAAGAAALAPGSARAARPHVIKLGLDVPIDHPTAIHATEAGKMIAAETKGRVRVQVFPSNELGDDTHMLSEVRSGAIQMMGIGDNILSSLVPSAAIDNVGFAFKNIETAWKALDGKVGDVVRADIMKAGVYPMRRIWDEGFRQITTSTTPIKTPADLKGFKIRVPPSPISVSLFKYLGAAPTSLNIAELYTALQTKVVDGQENPLGLIETQKYYQVQKYCSMTNHMWVGYWMLVNATFWKSLPAADRKIVEAAFNEQAPKQRMANNTLNNSLQGKLTKQGMMFNTTDPSQFQDALVKAGFYKDWQAKFGPSLWSALEAYTGKLA</sequence>
<dbReference type="InterPro" id="IPR038404">
    <property type="entry name" value="TRAP_DctP_sf"/>
</dbReference>
<dbReference type="InterPro" id="IPR004682">
    <property type="entry name" value="TRAP_DctP"/>
</dbReference>
<reference evidence="6 7" key="1">
    <citation type="submission" date="2017-01" db="EMBL/GenBank/DDBJ databases">
        <authorList>
            <person name="Varghese N."/>
            <person name="Submissions S."/>
        </authorList>
    </citation>
    <scope>NUCLEOTIDE SEQUENCE [LARGE SCALE GENOMIC DNA]</scope>
    <source>
        <strain evidence="6 7">ATCC 35905</strain>
    </source>
</reference>
<feature type="chain" id="PRO_5034415345" evidence="5">
    <location>
        <begin position="31"/>
        <end position="339"/>
    </location>
</feature>
<dbReference type="NCBIfam" id="TIGR00787">
    <property type="entry name" value="dctP"/>
    <property type="match status" value="1"/>
</dbReference>
<keyword evidence="7" id="KW-1185">Reference proteome</keyword>
<accession>A0A8G2FCB1</accession>
<evidence type="ECO:0000313" key="7">
    <source>
        <dbReference type="Proteomes" id="UP000186308"/>
    </source>
</evidence>
<dbReference type="Proteomes" id="UP000186308">
    <property type="component" value="Unassembled WGS sequence"/>
</dbReference>
<feature type="signal peptide" evidence="5">
    <location>
        <begin position="1"/>
        <end position="30"/>
    </location>
</feature>
<name>A0A8G2FCB1_ACIRU</name>
<evidence type="ECO:0000256" key="4">
    <source>
        <dbReference type="ARBA" id="ARBA00022729"/>
    </source>
</evidence>
<dbReference type="AlphaFoldDB" id="A0A8G2FCB1"/>
<protein>
    <submittedName>
        <fullName evidence="6">Tripartite ATP-independent transporter solute receptor, DctP family</fullName>
    </submittedName>
</protein>
<evidence type="ECO:0000256" key="3">
    <source>
        <dbReference type="ARBA" id="ARBA00022448"/>
    </source>
</evidence>
<evidence type="ECO:0000256" key="2">
    <source>
        <dbReference type="ARBA" id="ARBA00009023"/>
    </source>
</evidence>
<dbReference type="Pfam" id="PF03480">
    <property type="entry name" value="DctP"/>
    <property type="match status" value="1"/>
</dbReference>
<evidence type="ECO:0000256" key="5">
    <source>
        <dbReference type="SAM" id="SignalP"/>
    </source>
</evidence>
<dbReference type="NCBIfam" id="NF037995">
    <property type="entry name" value="TRAP_S1"/>
    <property type="match status" value="1"/>
</dbReference>
<keyword evidence="6" id="KW-0675">Receptor</keyword>
<dbReference type="PIRSF" id="PIRSF006470">
    <property type="entry name" value="DctB"/>
    <property type="match status" value="1"/>
</dbReference>
<comment type="subcellular location">
    <subcellularLocation>
        <location evidence="1">Cell envelope</location>
    </subcellularLocation>
</comment>
<dbReference type="PANTHER" id="PTHR33376">
    <property type="match status" value="1"/>
</dbReference>
<dbReference type="PROSITE" id="PS51318">
    <property type="entry name" value="TAT"/>
    <property type="match status" value="1"/>
</dbReference>
<evidence type="ECO:0000256" key="1">
    <source>
        <dbReference type="ARBA" id="ARBA00004196"/>
    </source>
</evidence>
<dbReference type="InterPro" id="IPR006311">
    <property type="entry name" value="TAT_signal"/>
</dbReference>
<gene>
    <name evidence="6" type="ORF">SAMN05421828_10392</name>
</gene>